<evidence type="ECO:0000313" key="2">
    <source>
        <dbReference type="Proteomes" id="UP001293593"/>
    </source>
</evidence>
<protein>
    <submittedName>
        <fullName evidence="1">Uncharacterized protein</fullName>
    </submittedName>
</protein>
<reference evidence="1" key="1">
    <citation type="submission" date="2023-10" db="EMBL/GenBank/DDBJ databases">
        <title>Chromosome-level genome of the transformable northern wattle, Acacia crassicarpa.</title>
        <authorList>
            <person name="Massaro I."/>
            <person name="Sinha N.R."/>
            <person name="Poethig S."/>
            <person name="Leichty A.R."/>
        </authorList>
    </citation>
    <scope>NUCLEOTIDE SEQUENCE</scope>
    <source>
        <strain evidence="1">Acra3RX</strain>
        <tissue evidence="1">Leaf</tissue>
    </source>
</reference>
<evidence type="ECO:0000313" key="1">
    <source>
        <dbReference type="EMBL" id="KAK4283812.1"/>
    </source>
</evidence>
<keyword evidence="2" id="KW-1185">Reference proteome</keyword>
<dbReference type="EMBL" id="JAWXYG010000001">
    <property type="protein sequence ID" value="KAK4283812.1"/>
    <property type="molecule type" value="Genomic_DNA"/>
</dbReference>
<organism evidence="1 2">
    <name type="scientific">Acacia crassicarpa</name>
    <name type="common">northern wattle</name>
    <dbReference type="NCBI Taxonomy" id="499986"/>
    <lineage>
        <taxon>Eukaryota</taxon>
        <taxon>Viridiplantae</taxon>
        <taxon>Streptophyta</taxon>
        <taxon>Embryophyta</taxon>
        <taxon>Tracheophyta</taxon>
        <taxon>Spermatophyta</taxon>
        <taxon>Magnoliopsida</taxon>
        <taxon>eudicotyledons</taxon>
        <taxon>Gunneridae</taxon>
        <taxon>Pentapetalae</taxon>
        <taxon>rosids</taxon>
        <taxon>fabids</taxon>
        <taxon>Fabales</taxon>
        <taxon>Fabaceae</taxon>
        <taxon>Caesalpinioideae</taxon>
        <taxon>mimosoid clade</taxon>
        <taxon>Acacieae</taxon>
        <taxon>Acacia</taxon>
    </lineage>
</organism>
<dbReference type="AlphaFoldDB" id="A0AAE1N6P5"/>
<proteinExistence type="predicted"/>
<comment type="caution">
    <text evidence="1">The sequence shown here is derived from an EMBL/GenBank/DDBJ whole genome shotgun (WGS) entry which is preliminary data.</text>
</comment>
<name>A0AAE1N6P5_9FABA</name>
<accession>A0AAE1N6P5</accession>
<dbReference type="Proteomes" id="UP001293593">
    <property type="component" value="Unassembled WGS sequence"/>
</dbReference>
<gene>
    <name evidence="1" type="ORF">QN277_000723</name>
</gene>
<sequence>MQLALPFLMSESQNRRPENVIPISKQLEYFKECKRLERMLGKQRVEEHIKETICYISAGLLSLQMAK</sequence>